<evidence type="ECO:0000256" key="4">
    <source>
        <dbReference type="ARBA" id="ARBA00022857"/>
    </source>
</evidence>
<dbReference type="GO" id="GO:0005737">
    <property type="term" value="C:cytoplasm"/>
    <property type="evidence" value="ECO:0007669"/>
    <property type="project" value="UniProtKB-SubCell"/>
</dbReference>
<dbReference type="STRING" id="319224.Sputcn32_3717"/>
<comment type="similarity">
    <text evidence="7">Belongs to the NAGSA dehydrogenase family. Type 1 subfamily.</text>
</comment>
<evidence type="ECO:0000259" key="9">
    <source>
        <dbReference type="SMART" id="SM00859"/>
    </source>
</evidence>
<dbReference type="GO" id="GO:0070401">
    <property type="term" value="F:NADP+ binding"/>
    <property type="evidence" value="ECO:0007669"/>
    <property type="project" value="InterPro"/>
</dbReference>
<dbReference type="Gene3D" id="3.30.360.10">
    <property type="entry name" value="Dihydrodipicolinate Reductase, domain 2"/>
    <property type="match status" value="1"/>
</dbReference>
<proteinExistence type="inferred from homology"/>
<dbReference type="GO" id="GO:0006526">
    <property type="term" value="P:L-arginine biosynthetic process"/>
    <property type="evidence" value="ECO:0007669"/>
    <property type="project" value="UniProtKB-UniRule"/>
</dbReference>
<evidence type="ECO:0000256" key="5">
    <source>
        <dbReference type="ARBA" id="ARBA00023002"/>
    </source>
</evidence>
<dbReference type="AlphaFoldDB" id="A4YBU2"/>
<accession>A4YBU2</accession>
<evidence type="ECO:0000256" key="7">
    <source>
        <dbReference type="HAMAP-Rule" id="MF_00150"/>
    </source>
</evidence>
<feature type="domain" description="Semialdehyde dehydrogenase NAD-binding" evidence="9">
    <location>
        <begin position="27"/>
        <end position="171"/>
    </location>
</feature>
<evidence type="ECO:0000256" key="2">
    <source>
        <dbReference type="ARBA" id="ARBA00022571"/>
    </source>
</evidence>
<dbReference type="EC" id="1.2.1.38" evidence="7"/>
<dbReference type="InterPro" id="IPR036291">
    <property type="entry name" value="NAD(P)-bd_dom_sf"/>
</dbReference>
<dbReference type="CDD" id="cd23934">
    <property type="entry name" value="AGPR_1_C"/>
    <property type="match status" value="1"/>
</dbReference>
<comment type="pathway">
    <text evidence="1 7">Amino-acid biosynthesis; L-arginine biosynthesis; N(2)-acetyl-L-ornithine from L-glutamate: step 3/4.</text>
</comment>
<dbReference type="Pfam" id="PF01118">
    <property type="entry name" value="Semialdhyde_dh"/>
    <property type="match status" value="1"/>
</dbReference>
<dbReference type="Gene3D" id="3.40.50.720">
    <property type="entry name" value="NAD(P)-binding Rossmann-like Domain"/>
    <property type="match status" value="1"/>
</dbReference>
<dbReference type="KEGG" id="spc:Sputcn32_3717"/>
<gene>
    <name evidence="7" type="primary">argC</name>
    <name evidence="10" type="ordered locus">Sputcn32_3717</name>
</gene>
<dbReference type="PANTHER" id="PTHR32338">
    <property type="entry name" value="N-ACETYL-GAMMA-GLUTAMYL-PHOSPHATE REDUCTASE, CHLOROPLASTIC-RELATED-RELATED"/>
    <property type="match status" value="1"/>
</dbReference>
<name>A4YBU2_SHEPC</name>
<keyword evidence="5 7" id="KW-0560">Oxidoreductase</keyword>
<dbReference type="PANTHER" id="PTHR32338:SF10">
    <property type="entry name" value="N-ACETYL-GAMMA-GLUTAMYL-PHOSPHATE REDUCTASE, CHLOROPLASTIC-RELATED"/>
    <property type="match status" value="1"/>
</dbReference>
<protein>
    <recommendedName>
        <fullName evidence="7">N-acetyl-gamma-glutamyl-phosphate reductase</fullName>
        <shortName evidence="7">AGPR</shortName>
        <ecNumber evidence="7">1.2.1.38</ecNumber>
    </recommendedName>
    <alternativeName>
        <fullName evidence="7">N-acetyl-glutamate semialdehyde dehydrogenase</fullName>
        <shortName evidence="7">NAGSA dehydrogenase</shortName>
    </alternativeName>
</protein>
<dbReference type="GO" id="GO:0003942">
    <property type="term" value="F:N-acetyl-gamma-glutamyl-phosphate reductase activity"/>
    <property type="evidence" value="ECO:0007669"/>
    <property type="project" value="UniProtKB-UniRule"/>
</dbReference>
<evidence type="ECO:0000256" key="1">
    <source>
        <dbReference type="ARBA" id="ARBA00004862"/>
    </source>
</evidence>
<dbReference type="UniPathway" id="UPA00068">
    <property type="reaction ID" value="UER00108"/>
</dbReference>
<dbReference type="SMART" id="SM00859">
    <property type="entry name" value="Semialdhyde_dh"/>
    <property type="match status" value="1"/>
</dbReference>
<dbReference type="InterPro" id="IPR058924">
    <property type="entry name" value="AGPR_dimerisation_dom"/>
</dbReference>
<organism evidence="10">
    <name type="scientific">Shewanella putrefaciens (strain CN-32 / ATCC BAA-453)</name>
    <dbReference type="NCBI Taxonomy" id="319224"/>
    <lineage>
        <taxon>Bacteria</taxon>
        <taxon>Pseudomonadati</taxon>
        <taxon>Pseudomonadota</taxon>
        <taxon>Gammaproteobacteria</taxon>
        <taxon>Alteromonadales</taxon>
        <taxon>Shewanellaceae</taxon>
        <taxon>Shewanella</taxon>
    </lineage>
</organism>
<evidence type="ECO:0000256" key="8">
    <source>
        <dbReference type="PROSITE-ProRule" id="PRU10010"/>
    </source>
</evidence>
<dbReference type="Pfam" id="PF22698">
    <property type="entry name" value="Semialdhyde_dhC_1"/>
    <property type="match status" value="1"/>
</dbReference>
<keyword evidence="7" id="KW-0963">Cytoplasm</keyword>
<dbReference type="GO" id="GO:0051287">
    <property type="term" value="F:NAD binding"/>
    <property type="evidence" value="ECO:0007669"/>
    <property type="project" value="InterPro"/>
</dbReference>
<keyword evidence="3 7" id="KW-0028">Amino-acid biosynthesis</keyword>
<dbReference type="HAMAP" id="MF_00150">
    <property type="entry name" value="ArgC_type1"/>
    <property type="match status" value="1"/>
</dbReference>
<dbReference type="PROSITE" id="PS01224">
    <property type="entry name" value="ARGC"/>
    <property type="match status" value="1"/>
</dbReference>
<comment type="subcellular location">
    <subcellularLocation>
        <location evidence="7">Cytoplasm</location>
    </subcellularLocation>
</comment>
<dbReference type="NCBIfam" id="TIGR01850">
    <property type="entry name" value="argC"/>
    <property type="match status" value="1"/>
</dbReference>
<feature type="active site" evidence="7 8">
    <location>
        <position position="179"/>
    </location>
</feature>
<dbReference type="InterPro" id="IPR000534">
    <property type="entry name" value="Semialdehyde_DH_NAD-bd"/>
</dbReference>
<comment type="catalytic activity">
    <reaction evidence="6 7">
        <text>N-acetyl-L-glutamate 5-semialdehyde + phosphate + NADP(+) = N-acetyl-L-glutamyl 5-phosphate + NADPH + H(+)</text>
        <dbReference type="Rhea" id="RHEA:21588"/>
        <dbReference type="ChEBI" id="CHEBI:15378"/>
        <dbReference type="ChEBI" id="CHEBI:29123"/>
        <dbReference type="ChEBI" id="CHEBI:43474"/>
        <dbReference type="ChEBI" id="CHEBI:57783"/>
        <dbReference type="ChEBI" id="CHEBI:57936"/>
        <dbReference type="ChEBI" id="CHEBI:58349"/>
        <dbReference type="EC" id="1.2.1.38"/>
    </reaction>
</comment>
<dbReference type="HOGENOM" id="CLU_006384_0_1_6"/>
<keyword evidence="4 7" id="KW-0521">NADP</keyword>
<dbReference type="CDD" id="cd17895">
    <property type="entry name" value="AGPR_1_N"/>
    <property type="match status" value="1"/>
</dbReference>
<dbReference type="EMBL" id="CP000681">
    <property type="protein sequence ID" value="ABP77425.1"/>
    <property type="molecule type" value="Genomic_DNA"/>
</dbReference>
<evidence type="ECO:0000256" key="6">
    <source>
        <dbReference type="ARBA" id="ARBA00050557"/>
    </source>
</evidence>
<dbReference type="SUPFAM" id="SSF51735">
    <property type="entry name" value="NAD(P)-binding Rossmann-fold domains"/>
    <property type="match status" value="1"/>
</dbReference>
<dbReference type="eggNOG" id="COG0002">
    <property type="taxonomic scope" value="Bacteria"/>
</dbReference>
<evidence type="ECO:0000313" key="10">
    <source>
        <dbReference type="EMBL" id="ABP77425.1"/>
    </source>
</evidence>
<dbReference type="InterPro" id="IPR050085">
    <property type="entry name" value="AGPR"/>
</dbReference>
<reference evidence="10" key="1">
    <citation type="submission" date="2007-04" db="EMBL/GenBank/DDBJ databases">
        <title>Complete sequence of Shewanella putrefaciens CN-32.</title>
        <authorList>
            <consortium name="US DOE Joint Genome Institute"/>
            <person name="Copeland A."/>
            <person name="Lucas S."/>
            <person name="Lapidus A."/>
            <person name="Barry K."/>
            <person name="Detter J.C."/>
            <person name="Glavina del Rio T."/>
            <person name="Hammon N."/>
            <person name="Israni S."/>
            <person name="Dalin E."/>
            <person name="Tice H."/>
            <person name="Pitluck S."/>
            <person name="Chain P."/>
            <person name="Malfatti S."/>
            <person name="Shin M."/>
            <person name="Vergez L."/>
            <person name="Schmutz J."/>
            <person name="Larimer F."/>
            <person name="Land M."/>
            <person name="Hauser L."/>
            <person name="Kyrpides N."/>
            <person name="Mikhailova N."/>
            <person name="Romine M.F."/>
            <person name="Fredrickson J."/>
            <person name="Tiedje J."/>
            <person name="Richardson P."/>
        </authorList>
    </citation>
    <scope>NUCLEOTIDE SEQUENCE [LARGE SCALE GENOMIC DNA]</scope>
    <source>
        <strain evidence="10">CN-32</strain>
    </source>
</reference>
<dbReference type="FunFam" id="3.30.360.10:FF:000014">
    <property type="entry name" value="N-acetyl-gamma-glutamyl-phosphate reductase"/>
    <property type="match status" value="1"/>
</dbReference>
<dbReference type="InterPro" id="IPR023013">
    <property type="entry name" value="AGPR_AS"/>
</dbReference>
<evidence type="ECO:0000256" key="3">
    <source>
        <dbReference type="ARBA" id="ARBA00022605"/>
    </source>
</evidence>
<sequence>MYAVACTLFIYSLSFFDSVNKTKHMKNIAIIGASGYTGAQLTALIHAEAELTIQGLYVSENSLDKGKPLADLYPIYSHIALTLSPLSDEAKAKIVAEADAVVLATEHSVSLHLAAWFYAQGLAVFDLSGAYRFSDVAQYPKWYGFEHEYPEVLAKAVYGLAEWNAKEIAATKMIAVPGCYPTASLTALKPLASLLTSAYPVINAVSGVTGAGRKAQLHTSFCEVSLTPYGVLGHRHQPEIATQLGQEVIFTPHLGNFKRGILATITVQLKPGTTTADVAAAYSVYDKAPLVTVKHNQFPKVDDVVLTPNCHLGWKFDENSGYLVVASAIDNLMKGAASQALQCIKIHFNL</sequence>
<keyword evidence="2 7" id="KW-0055">Arginine biosynthesis</keyword>
<dbReference type="InterPro" id="IPR000706">
    <property type="entry name" value="AGPR_type-1"/>
</dbReference>
<dbReference type="SUPFAM" id="SSF55347">
    <property type="entry name" value="Glyceraldehyde-3-phosphate dehydrogenase-like, C-terminal domain"/>
    <property type="match status" value="1"/>
</dbReference>
<comment type="function">
    <text evidence="7">Catalyzes the NADPH-dependent reduction of N-acetyl-5-glutamyl phosphate to yield N-acetyl-L-glutamate 5-semialdehyde.</text>
</comment>